<dbReference type="Gene3D" id="3.30.70.920">
    <property type="match status" value="1"/>
</dbReference>
<sequence length="172" mass="19600">MSRPNYVQRNIMILDRLDRKILNVLQRDGRIANADLAEKIGLSPSACLRRMRALEEARVIDSYVALLDQRKLGRRMDVFVEISLTGQSKETLESFERAVARSEEIMECFLMAGDADYILRLTAADPIDFERIHRDHLSQLPGVLRMKSSFAIRPIVKRTALPLSETADAADR</sequence>
<dbReference type="EMBL" id="CXWD01000009">
    <property type="protein sequence ID" value="CTQ70987.1"/>
    <property type="molecule type" value="Genomic_DNA"/>
</dbReference>
<name>A0A0M7A8P8_9HYPH</name>
<evidence type="ECO:0000259" key="4">
    <source>
        <dbReference type="PROSITE" id="PS50956"/>
    </source>
</evidence>
<accession>A0A0M7A8P8</accession>
<organism evidence="5 6">
    <name type="scientific">Roseibium alexandrii</name>
    <dbReference type="NCBI Taxonomy" id="388408"/>
    <lineage>
        <taxon>Bacteria</taxon>
        <taxon>Pseudomonadati</taxon>
        <taxon>Pseudomonadota</taxon>
        <taxon>Alphaproteobacteria</taxon>
        <taxon>Hyphomicrobiales</taxon>
        <taxon>Stappiaceae</taxon>
        <taxon>Roseibium</taxon>
    </lineage>
</organism>
<dbReference type="GO" id="GO:0043200">
    <property type="term" value="P:response to amino acid"/>
    <property type="evidence" value="ECO:0007669"/>
    <property type="project" value="TreeGrafter"/>
</dbReference>
<dbReference type="InterPro" id="IPR019887">
    <property type="entry name" value="Tscrpt_reg_AsnC/Lrp_C"/>
</dbReference>
<dbReference type="SMART" id="SM00344">
    <property type="entry name" value="HTH_ASNC"/>
    <property type="match status" value="1"/>
</dbReference>
<dbReference type="AlphaFoldDB" id="A0A0M7A8P8"/>
<evidence type="ECO:0000256" key="2">
    <source>
        <dbReference type="ARBA" id="ARBA00023125"/>
    </source>
</evidence>
<dbReference type="GO" id="GO:0006355">
    <property type="term" value="P:regulation of DNA-templated transcription"/>
    <property type="evidence" value="ECO:0007669"/>
    <property type="project" value="UniProtKB-ARBA"/>
</dbReference>
<dbReference type="InterPro" id="IPR000485">
    <property type="entry name" value="AsnC-type_HTH_dom"/>
</dbReference>
<dbReference type="Pfam" id="PF13412">
    <property type="entry name" value="HTH_24"/>
    <property type="match status" value="1"/>
</dbReference>
<dbReference type="Pfam" id="PF01037">
    <property type="entry name" value="AsnC_trans_reg"/>
    <property type="match status" value="1"/>
</dbReference>
<dbReference type="InterPro" id="IPR036388">
    <property type="entry name" value="WH-like_DNA-bd_sf"/>
</dbReference>
<dbReference type="PANTHER" id="PTHR30154">
    <property type="entry name" value="LEUCINE-RESPONSIVE REGULATORY PROTEIN"/>
    <property type="match status" value="1"/>
</dbReference>
<dbReference type="InterPro" id="IPR011991">
    <property type="entry name" value="ArsR-like_HTH"/>
</dbReference>
<gene>
    <name evidence="5" type="primary">lrp_8</name>
    <name evidence="5" type="ORF">LAX5112_02677</name>
</gene>
<keyword evidence="2" id="KW-0238">DNA-binding</keyword>
<dbReference type="GO" id="GO:0043565">
    <property type="term" value="F:sequence-specific DNA binding"/>
    <property type="evidence" value="ECO:0007669"/>
    <property type="project" value="InterPro"/>
</dbReference>
<dbReference type="InterPro" id="IPR019888">
    <property type="entry name" value="Tscrpt_reg_AsnC-like"/>
</dbReference>
<reference evidence="6" key="1">
    <citation type="submission" date="2015-07" db="EMBL/GenBank/DDBJ databases">
        <authorList>
            <person name="Rodrigo-Torres Lidia"/>
            <person name="Arahal R.David."/>
        </authorList>
    </citation>
    <scope>NUCLEOTIDE SEQUENCE [LARGE SCALE GENOMIC DNA]</scope>
    <source>
        <strain evidence="6">CECT 5112</strain>
    </source>
</reference>
<dbReference type="PANTHER" id="PTHR30154:SF34">
    <property type="entry name" value="TRANSCRIPTIONAL REGULATOR AZLB"/>
    <property type="match status" value="1"/>
</dbReference>
<dbReference type="RefSeq" id="WP_370734993.1">
    <property type="nucleotide sequence ID" value="NZ_CXWD01000009.1"/>
</dbReference>
<dbReference type="InterPro" id="IPR036390">
    <property type="entry name" value="WH_DNA-bd_sf"/>
</dbReference>
<protein>
    <submittedName>
        <fullName evidence="5">Leucine-responsive regulatory protein</fullName>
    </submittedName>
</protein>
<evidence type="ECO:0000313" key="6">
    <source>
        <dbReference type="Proteomes" id="UP000053235"/>
    </source>
</evidence>
<dbReference type="Proteomes" id="UP000053235">
    <property type="component" value="Unassembled WGS sequence"/>
</dbReference>
<proteinExistence type="predicted"/>
<dbReference type="PROSITE" id="PS50956">
    <property type="entry name" value="HTH_ASNC_2"/>
    <property type="match status" value="1"/>
</dbReference>
<dbReference type="GO" id="GO:0005829">
    <property type="term" value="C:cytosol"/>
    <property type="evidence" value="ECO:0007669"/>
    <property type="project" value="TreeGrafter"/>
</dbReference>
<evidence type="ECO:0000256" key="1">
    <source>
        <dbReference type="ARBA" id="ARBA00023015"/>
    </source>
</evidence>
<evidence type="ECO:0000313" key="5">
    <source>
        <dbReference type="EMBL" id="CTQ70987.1"/>
    </source>
</evidence>
<dbReference type="Gene3D" id="1.10.10.10">
    <property type="entry name" value="Winged helix-like DNA-binding domain superfamily/Winged helix DNA-binding domain"/>
    <property type="match status" value="1"/>
</dbReference>
<dbReference type="SUPFAM" id="SSF46785">
    <property type="entry name" value="Winged helix' DNA-binding domain"/>
    <property type="match status" value="1"/>
</dbReference>
<dbReference type="STRING" id="388408.LAX5112_02677"/>
<evidence type="ECO:0000256" key="3">
    <source>
        <dbReference type="ARBA" id="ARBA00023163"/>
    </source>
</evidence>
<dbReference type="PRINTS" id="PR00033">
    <property type="entry name" value="HTHASNC"/>
</dbReference>
<dbReference type="SUPFAM" id="SSF54909">
    <property type="entry name" value="Dimeric alpha+beta barrel"/>
    <property type="match status" value="1"/>
</dbReference>
<feature type="domain" description="HTH asnC-type" evidence="4">
    <location>
        <begin position="14"/>
        <end position="75"/>
    </location>
</feature>
<keyword evidence="3" id="KW-0804">Transcription</keyword>
<keyword evidence="1" id="KW-0805">Transcription regulation</keyword>
<dbReference type="CDD" id="cd00090">
    <property type="entry name" value="HTH_ARSR"/>
    <property type="match status" value="1"/>
</dbReference>
<keyword evidence="6" id="KW-1185">Reference proteome</keyword>
<dbReference type="InterPro" id="IPR011008">
    <property type="entry name" value="Dimeric_a/b-barrel"/>
</dbReference>